<dbReference type="Proteomes" id="UP000557772">
    <property type="component" value="Unassembled WGS sequence"/>
</dbReference>
<evidence type="ECO:0000256" key="2">
    <source>
        <dbReference type="HAMAP-Rule" id="MF_00758"/>
    </source>
</evidence>
<dbReference type="NCBIfam" id="NF001270">
    <property type="entry name" value="PRK00228.2-2"/>
    <property type="match status" value="1"/>
</dbReference>
<reference evidence="3 4" key="1">
    <citation type="submission" date="2020-05" db="EMBL/GenBank/DDBJ databases">
        <title>Flexivirga sp. ID2601S isolated from air conditioner.</title>
        <authorList>
            <person name="Kim D.H."/>
        </authorList>
    </citation>
    <scope>NUCLEOTIDE SEQUENCE [LARGE SCALE GENOMIC DNA]</scope>
    <source>
        <strain evidence="3 4">ID2601S</strain>
    </source>
</reference>
<comment type="caution">
    <text evidence="3">The sequence shown here is derived from an EMBL/GenBank/DDBJ whole genome shotgun (WGS) entry which is preliminary data.</text>
</comment>
<proteinExistence type="inferred from homology"/>
<dbReference type="SUPFAM" id="SSF143456">
    <property type="entry name" value="VC0467-like"/>
    <property type="match status" value="1"/>
</dbReference>
<dbReference type="AlphaFoldDB" id="A0A849ALN4"/>
<dbReference type="HAMAP" id="MF_00758">
    <property type="entry name" value="UPF0301"/>
    <property type="match status" value="1"/>
</dbReference>
<dbReference type="GO" id="GO:0005829">
    <property type="term" value="C:cytosol"/>
    <property type="evidence" value="ECO:0007669"/>
    <property type="project" value="TreeGrafter"/>
</dbReference>
<sequence length="240" mass="25634">MAQAARAATGSVPAVDDPAVTPVAAAAVGTTGATGTDVRADRCRTCRHNGGVDDLTSRLLVAVPREQSEVRDDDVFDRSVVLVLHHDDDGAHGLILNRPLTAEVDAVLPGWQEHVSRPDCVFQGGPVSLDTALGLASSPGDEDEQLGIKRLFGGVCLIDLDAPPPVVMPSLAALRIYAGYAGWGPEQLESEIESGYWFVVDAEAYDPFSDDPDDLWEQVLRRQRSSMAFAASFPDDPELN</sequence>
<evidence type="ECO:0000313" key="3">
    <source>
        <dbReference type="EMBL" id="NNG40271.1"/>
    </source>
</evidence>
<dbReference type="PANTHER" id="PTHR30327:SF1">
    <property type="entry name" value="UPF0301 PROTEIN YQGE"/>
    <property type="match status" value="1"/>
</dbReference>
<dbReference type="Gene3D" id="3.40.1740.10">
    <property type="entry name" value="VC0467-like"/>
    <property type="match status" value="1"/>
</dbReference>
<organism evidence="3 4">
    <name type="scientific">Flexivirga aerilata</name>
    <dbReference type="NCBI Taxonomy" id="1656889"/>
    <lineage>
        <taxon>Bacteria</taxon>
        <taxon>Bacillati</taxon>
        <taxon>Actinomycetota</taxon>
        <taxon>Actinomycetes</taxon>
        <taxon>Micrococcales</taxon>
        <taxon>Dermacoccaceae</taxon>
        <taxon>Flexivirga</taxon>
    </lineage>
</organism>
<dbReference type="Pfam" id="PF02622">
    <property type="entry name" value="DUF179"/>
    <property type="match status" value="1"/>
</dbReference>
<evidence type="ECO:0000256" key="1">
    <source>
        <dbReference type="ARBA" id="ARBA00009600"/>
    </source>
</evidence>
<evidence type="ECO:0000313" key="4">
    <source>
        <dbReference type="Proteomes" id="UP000557772"/>
    </source>
</evidence>
<accession>A0A849ALN4</accession>
<dbReference type="EMBL" id="JABENB010000002">
    <property type="protein sequence ID" value="NNG40271.1"/>
    <property type="molecule type" value="Genomic_DNA"/>
</dbReference>
<dbReference type="PANTHER" id="PTHR30327">
    <property type="entry name" value="UNCHARACTERIZED PROTEIN YQGE"/>
    <property type="match status" value="1"/>
</dbReference>
<comment type="similarity">
    <text evidence="1 2">Belongs to the UPF0301 (AlgH) family.</text>
</comment>
<keyword evidence="4" id="KW-1185">Reference proteome</keyword>
<gene>
    <name evidence="3" type="ORF">HJ588_13445</name>
</gene>
<protein>
    <recommendedName>
        <fullName evidence="2">UPF0301 protein HJ588_13445</fullName>
    </recommendedName>
</protein>
<dbReference type="InterPro" id="IPR003774">
    <property type="entry name" value="AlgH-like"/>
</dbReference>
<name>A0A849ALN4_9MICO</name>